<dbReference type="Gene3D" id="6.10.250.2410">
    <property type="match status" value="1"/>
</dbReference>
<dbReference type="Proteomes" id="UP000617979">
    <property type="component" value="Unassembled WGS sequence"/>
</dbReference>
<evidence type="ECO:0000256" key="1">
    <source>
        <dbReference type="ARBA" id="ARBA00022829"/>
    </source>
</evidence>
<evidence type="ECO:0000256" key="3">
    <source>
        <dbReference type="HAMAP-Rule" id="MF_01805"/>
    </source>
</evidence>
<name>A0ABQ1G950_9BACL</name>
<dbReference type="EMBL" id="BMEX01000003">
    <property type="protein sequence ID" value="GGA39119.1"/>
    <property type="molecule type" value="Genomic_DNA"/>
</dbReference>
<keyword evidence="1 3" id="KW-0159">Chromosome partition</keyword>
<keyword evidence="3" id="KW-0131">Cell cycle</keyword>
<evidence type="ECO:0000313" key="4">
    <source>
        <dbReference type="EMBL" id="GGA39119.1"/>
    </source>
</evidence>
<comment type="subunit">
    <text evidence="3">Component of a cohesin-like complex composed of ScpA, ScpB and the Smc homodimer, in which ScpA and ScpB bind to the head domain of Smc. The presence of the three proteins is required for the association of the complex with DNA.</text>
</comment>
<dbReference type="Gene3D" id="1.10.10.580">
    <property type="entry name" value="Structural maintenance of chromosome 1. Chain E"/>
    <property type="match status" value="1"/>
</dbReference>
<dbReference type="Pfam" id="PF02616">
    <property type="entry name" value="SMC_ScpA"/>
    <property type="match status" value="1"/>
</dbReference>
<keyword evidence="3" id="KW-0132">Cell division</keyword>
<organism evidence="4 5">
    <name type="scientific">Kroppenstedtia guangzhouensis</name>
    <dbReference type="NCBI Taxonomy" id="1274356"/>
    <lineage>
        <taxon>Bacteria</taxon>
        <taxon>Bacillati</taxon>
        <taxon>Bacillota</taxon>
        <taxon>Bacilli</taxon>
        <taxon>Bacillales</taxon>
        <taxon>Thermoactinomycetaceae</taxon>
        <taxon>Kroppenstedtia</taxon>
    </lineage>
</organism>
<dbReference type="HAMAP" id="MF_01805">
    <property type="entry name" value="ScpA"/>
    <property type="match status" value="1"/>
</dbReference>
<comment type="function">
    <text evidence="3">Participates in chromosomal partition during cell division. May act via the formation of a condensin-like complex containing Smc and ScpB that pull DNA away from mid-cell into both cell halves.</text>
</comment>
<evidence type="ECO:0000256" key="2">
    <source>
        <dbReference type="ARBA" id="ARBA00044777"/>
    </source>
</evidence>
<reference evidence="5" key="1">
    <citation type="journal article" date="2019" name="Int. J. Syst. Evol. Microbiol.">
        <title>The Global Catalogue of Microorganisms (GCM) 10K type strain sequencing project: providing services to taxonomists for standard genome sequencing and annotation.</title>
        <authorList>
            <consortium name="The Broad Institute Genomics Platform"/>
            <consortium name="The Broad Institute Genome Sequencing Center for Infectious Disease"/>
            <person name="Wu L."/>
            <person name="Ma J."/>
        </authorList>
    </citation>
    <scope>NUCLEOTIDE SEQUENCE [LARGE SCALE GENOMIC DNA]</scope>
    <source>
        <strain evidence="5">CGMCC 1.12404</strain>
    </source>
</reference>
<evidence type="ECO:0000313" key="5">
    <source>
        <dbReference type="Proteomes" id="UP000617979"/>
    </source>
</evidence>
<dbReference type="InterPro" id="IPR003768">
    <property type="entry name" value="ScpA"/>
</dbReference>
<comment type="subcellular location">
    <subcellularLocation>
        <location evidence="3">Cytoplasm</location>
    </subcellularLocation>
    <text evidence="3">Associated with two foci at the outer edges of the nucleoid region in young cells, and at four foci within both cell halves in older cells.</text>
</comment>
<comment type="caution">
    <text evidence="4">The sequence shown here is derived from an EMBL/GenBank/DDBJ whole genome shotgun (WGS) entry which is preliminary data.</text>
</comment>
<dbReference type="InterPro" id="IPR023093">
    <property type="entry name" value="ScpA-like_C"/>
</dbReference>
<sequence>MEMKIKLDMFEGPLDLLLHLIDKSELDVCEIPIARITDQYMESLSAMQVFELESASEFLVMAATLLSIKSRMLLPRAEPADLSDVLEDEDGMDPREELVQRLLEYKRYKRLSDVLREREAARSQVYTRMPMNLTEYTPDENPLEGITPDDLLQLFVDVMNNREEEEEEEAPTKMTREEISVSDRMEEIHDFLARRGGVLHFSELLHWKVITRERVITTFLALLELLKLKRIRIRQGGLFDDIRVEALISEGGDASGGTTVKANY</sequence>
<dbReference type="PANTHER" id="PTHR33969">
    <property type="entry name" value="SEGREGATION AND CONDENSATION PROTEIN A"/>
    <property type="match status" value="1"/>
</dbReference>
<protein>
    <recommendedName>
        <fullName evidence="2 3">Segregation and condensation protein A</fullName>
    </recommendedName>
</protein>
<proteinExistence type="inferred from homology"/>
<gene>
    <name evidence="3 4" type="primary">scpA</name>
    <name evidence="4" type="ORF">GCM10007416_10120</name>
</gene>
<comment type="similarity">
    <text evidence="3">Belongs to the ScpA family.</text>
</comment>
<keyword evidence="3" id="KW-0963">Cytoplasm</keyword>
<dbReference type="PANTHER" id="PTHR33969:SF2">
    <property type="entry name" value="SEGREGATION AND CONDENSATION PROTEIN A"/>
    <property type="match status" value="1"/>
</dbReference>
<accession>A0ABQ1G950</accession>
<keyword evidence="5" id="KW-1185">Reference proteome</keyword>